<name>A0ABY3PGA2_9CYAN</name>
<evidence type="ECO:0000313" key="2">
    <source>
        <dbReference type="Proteomes" id="UP001054846"/>
    </source>
</evidence>
<dbReference type="RefSeq" id="WP_230839568.1">
    <property type="nucleotide sequence ID" value="NZ_CP063845.1"/>
</dbReference>
<dbReference type="EMBL" id="CP063845">
    <property type="protein sequence ID" value="UFP92577.1"/>
    <property type="molecule type" value="Genomic_DNA"/>
</dbReference>
<dbReference type="Pfam" id="PF11209">
    <property type="entry name" value="LmeA"/>
    <property type="match status" value="1"/>
</dbReference>
<dbReference type="Proteomes" id="UP001054846">
    <property type="component" value="Chromosome"/>
</dbReference>
<dbReference type="InterPro" id="IPR021373">
    <property type="entry name" value="DUF2993"/>
</dbReference>
<organism evidence="1 2">
    <name type="scientific">Gloeobacter morelensis MG652769</name>
    <dbReference type="NCBI Taxonomy" id="2781736"/>
    <lineage>
        <taxon>Bacteria</taxon>
        <taxon>Bacillati</taxon>
        <taxon>Cyanobacteriota</taxon>
        <taxon>Cyanophyceae</taxon>
        <taxon>Gloeobacterales</taxon>
        <taxon>Gloeobacteraceae</taxon>
        <taxon>Gloeobacter</taxon>
        <taxon>Gloeobacter morelensis</taxon>
    </lineage>
</organism>
<proteinExistence type="predicted"/>
<accession>A0ABY3PGA2</accession>
<sequence>MAEQGQGPAERALNRAVELGIENTLQEVESVEVNVRTDPLKAIAGKADSVSVQGQGLVIDAQLRVETLEVQSDGLTVEPLAALFGKLKLREAVNTTARVVLTEADINRLLASSSVRGNLQNLATRADGQTVNVAVDVLHIHLHQSGRLQLTVELLLHESGRRERLTLAATPCPGERESSLCLQDVRVQFGHIALALLDLKPGEDELAVEAEVHFDPESRDDTSAGVDIRSGSLAFARIRLPHVERALARVLLPLAGINGLLASPWVQGNLQMLALQLGERSIAGAIEQLAMRLQPGLLELEGIFCEAKAARRTPLKLQAATCAGSGALNFLHLRLGAATLAIGIETCKVEAGKLTLGLAIHPSPPPD</sequence>
<gene>
    <name evidence="1" type="ORF">ISF26_12045</name>
</gene>
<protein>
    <submittedName>
        <fullName evidence="1">DUF2993 domain-containing protein</fullName>
    </submittedName>
</protein>
<reference evidence="1 2" key="1">
    <citation type="journal article" date="2021" name="Genome Biol. Evol.">
        <title>Complete Genome Sequencing of a Novel Gloeobacter Species from a Waterfall Cave in Mexico.</title>
        <authorList>
            <person name="Saw J.H."/>
            <person name="Cardona T."/>
            <person name="Montejano G."/>
        </authorList>
    </citation>
    <scope>NUCLEOTIDE SEQUENCE [LARGE SCALE GENOMIC DNA]</scope>
    <source>
        <strain evidence="1">MG652769</strain>
    </source>
</reference>
<keyword evidence="2" id="KW-1185">Reference proteome</keyword>
<evidence type="ECO:0000313" key="1">
    <source>
        <dbReference type="EMBL" id="UFP92577.1"/>
    </source>
</evidence>